<feature type="compositionally biased region" description="Basic and acidic residues" evidence="1">
    <location>
        <begin position="37"/>
        <end position="51"/>
    </location>
</feature>
<evidence type="ECO:0000256" key="1">
    <source>
        <dbReference type="SAM" id="MobiDB-lite"/>
    </source>
</evidence>
<protein>
    <submittedName>
        <fullName evidence="2">Uncharacterized protein</fullName>
    </submittedName>
</protein>
<evidence type="ECO:0000313" key="3">
    <source>
        <dbReference type="Proteomes" id="UP000803844"/>
    </source>
</evidence>
<feature type="compositionally biased region" description="Acidic residues" evidence="1">
    <location>
        <begin position="1"/>
        <end position="16"/>
    </location>
</feature>
<dbReference type="RefSeq" id="XP_040777616.1">
    <property type="nucleotide sequence ID" value="XM_040922532.1"/>
</dbReference>
<name>A0A9P5CR17_CRYP1</name>
<evidence type="ECO:0000313" key="2">
    <source>
        <dbReference type="EMBL" id="KAF3766655.1"/>
    </source>
</evidence>
<accession>A0A9P5CR17</accession>
<dbReference type="AlphaFoldDB" id="A0A9P5CR17"/>
<dbReference type="Proteomes" id="UP000803844">
    <property type="component" value="Unassembled WGS sequence"/>
</dbReference>
<gene>
    <name evidence="2" type="ORF">M406DRAFT_350198</name>
</gene>
<feature type="region of interest" description="Disordered" evidence="1">
    <location>
        <begin position="1"/>
        <end position="51"/>
    </location>
</feature>
<keyword evidence="3" id="KW-1185">Reference proteome</keyword>
<reference evidence="2" key="1">
    <citation type="journal article" date="2020" name="Phytopathology">
        <title>Genome sequence of the chestnut blight fungus Cryphonectria parasitica EP155: A fundamental resource for an archetypical invasive plant pathogen.</title>
        <authorList>
            <person name="Crouch J.A."/>
            <person name="Dawe A."/>
            <person name="Aerts A."/>
            <person name="Barry K."/>
            <person name="Churchill A.C.L."/>
            <person name="Grimwood J."/>
            <person name="Hillman B."/>
            <person name="Milgroom M.G."/>
            <person name="Pangilinan J."/>
            <person name="Smith M."/>
            <person name="Salamov A."/>
            <person name="Schmutz J."/>
            <person name="Yadav J."/>
            <person name="Grigoriev I.V."/>
            <person name="Nuss D."/>
        </authorList>
    </citation>
    <scope>NUCLEOTIDE SEQUENCE</scope>
    <source>
        <strain evidence="2">EP155</strain>
    </source>
</reference>
<comment type="caution">
    <text evidence="2">The sequence shown here is derived from an EMBL/GenBank/DDBJ whole genome shotgun (WGS) entry which is preliminary data.</text>
</comment>
<dbReference type="EMBL" id="MU032346">
    <property type="protein sequence ID" value="KAF3766655.1"/>
    <property type="molecule type" value="Genomic_DNA"/>
</dbReference>
<organism evidence="2 3">
    <name type="scientific">Cryphonectria parasitica (strain ATCC 38755 / EP155)</name>
    <dbReference type="NCBI Taxonomy" id="660469"/>
    <lineage>
        <taxon>Eukaryota</taxon>
        <taxon>Fungi</taxon>
        <taxon>Dikarya</taxon>
        <taxon>Ascomycota</taxon>
        <taxon>Pezizomycotina</taxon>
        <taxon>Sordariomycetes</taxon>
        <taxon>Sordariomycetidae</taxon>
        <taxon>Diaporthales</taxon>
        <taxon>Cryphonectriaceae</taxon>
        <taxon>Cryphonectria-Endothia species complex</taxon>
        <taxon>Cryphonectria</taxon>
    </lineage>
</organism>
<dbReference type="GeneID" id="63839661"/>
<sequence length="307" mass="34732">MAEDSSASDDDFDIEPEGSAYEISLQPAADEGSGYHTRNDPRQGRQWHRQDISQRKGAISFRCNMIDVVHGKWAPDSDDYATLVVFLFRFDVKKRSRRISRVEMTFSFFGANDEDPYSRPAVHAISFDGSFSLAEEKNSESTTKGVEGTAGLTGAQFAELSSTLKWERTVTRDKKTYTTVVGNKYRRNYEFGPDDQANWVLLENDTLKTGVPVAFRAAVLLKREDNLPFKCETTFNVQADLRHRLEDFFASKVIDDPVLFNPQVKVERDITLKAVKHMDGNAMGSFDVEAVGDVTFLRIRDKAIKNE</sequence>
<proteinExistence type="predicted"/>
<dbReference type="OrthoDB" id="5030973at2759"/>